<keyword evidence="3" id="KW-1185">Reference proteome</keyword>
<dbReference type="PANTHER" id="PTHR47074">
    <property type="entry name" value="BNAC02G40300D PROTEIN"/>
    <property type="match status" value="1"/>
</dbReference>
<dbReference type="CDD" id="cd06222">
    <property type="entry name" value="RNase_H_like"/>
    <property type="match status" value="1"/>
</dbReference>
<gene>
    <name evidence="2" type="ORF">MERR_LOCUS15512</name>
</gene>
<evidence type="ECO:0000313" key="2">
    <source>
        <dbReference type="EMBL" id="CAA7028277.1"/>
    </source>
</evidence>
<evidence type="ECO:0000313" key="3">
    <source>
        <dbReference type="Proteomes" id="UP000467841"/>
    </source>
</evidence>
<dbReference type="Proteomes" id="UP000467841">
    <property type="component" value="Unassembled WGS sequence"/>
</dbReference>
<reference evidence="2" key="1">
    <citation type="submission" date="2020-01" db="EMBL/GenBank/DDBJ databases">
        <authorList>
            <person name="Mishra B."/>
        </authorList>
    </citation>
    <scope>NUCLEOTIDE SEQUENCE [LARGE SCALE GENOMIC DNA]</scope>
</reference>
<feature type="domain" description="RNase H type-1" evidence="1">
    <location>
        <begin position="3"/>
        <end position="100"/>
    </location>
</feature>
<dbReference type="InterPro" id="IPR036397">
    <property type="entry name" value="RNaseH_sf"/>
</dbReference>
<dbReference type="InterPro" id="IPR044730">
    <property type="entry name" value="RNase_H-like_dom_plant"/>
</dbReference>
<organism evidence="2 3">
    <name type="scientific">Microthlaspi erraticum</name>
    <dbReference type="NCBI Taxonomy" id="1685480"/>
    <lineage>
        <taxon>Eukaryota</taxon>
        <taxon>Viridiplantae</taxon>
        <taxon>Streptophyta</taxon>
        <taxon>Embryophyta</taxon>
        <taxon>Tracheophyta</taxon>
        <taxon>Spermatophyta</taxon>
        <taxon>Magnoliopsida</taxon>
        <taxon>eudicotyledons</taxon>
        <taxon>Gunneridae</taxon>
        <taxon>Pentapetalae</taxon>
        <taxon>rosids</taxon>
        <taxon>malvids</taxon>
        <taxon>Brassicales</taxon>
        <taxon>Brassicaceae</taxon>
        <taxon>Coluteocarpeae</taxon>
        <taxon>Microthlaspi</taxon>
    </lineage>
</organism>
<dbReference type="GO" id="GO:0003676">
    <property type="term" value="F:nucleic acid binding"/>
    <property type="evidence" value="ECO:0007669"/>
    <property type="project" value="InterPro"/>
</dbReference>
<name>A0A6D2INV8_9BRAS</name>
<evidence type="ECO:0000259" key="1">
    <source>
        <dbReference type="Pfam" id="PF13456"/>
    </source>
</evidence>
<proteinExistence type="predicted"/>
<dbReference type="InterPro" id="IPR002156">
    <property type="entry name" value="RNaseH_domain"/>
</dbReference>
<dbReference type="GO" id="GO:0004523">
    <property type="term" value="F:RNA-DNA hybrid ribonuclease activity"/>
    <property type="evidence" value="ECO:0007669"/>
    <property type="project" value="InterPro"/>
</dbReference>
<sequence length="160" mass="18542">MWDRNRNRCGIGWVLRNDQGKVLWMGARKLPMLRSSLEVEMEALRWAVLRISCFSYDNIIFETDSQGTLNALNEDGDWPAYASFNHDTRQLLSHFRHYKVLLEHCESALSRGDFRRFPCPTPFAPPLFLFRPAIPFPTPFAPPLFDYAGNISALYLALYP</sequence>
<dbReference type="Gene3D" id="3.30.420.10">
    <property type="entry name" value="Ribonuclease H-like superfamily/Ribonuclease H"/>
    <property type="match status" value="1"/>
</dbReference>
<dbReference type="OrthoDB" id="1024736at2759"/>
<dbReference type="InterPro" id="IPR012337">
    <property type="entry name" value="RNaseH-like_sf"/>
</dbReference>
<dbReference type="SUPFAM" id="SSF53098">
    <property type="entry name" value="Ribonuclease H-like"/>
    <property type="match status" value="1"/>
</dbReference>
<protein>
    <recommendedName>
        <fullName evidence="1">RNase H type-1 domain-containing protein</fullName>
    </recommendedName>
</protein>
<dbReference type="PANTHER" id="PTHR47074:SF48">
    <property type="entry name" value="POLYNUCLEOTIDYL TRANSFERASE, RIBONUCLEASE H-LIKE SUPERFAMILY PROTEIN"/>
    <property type="match status" value="1"/>
</dbReference>
<dbReference type="Pfam" id="PF13456">
    <property type="entry name" value="RVT_3"/>
    <property type="match status" value="1"/>
</dbReference>
<dbReference type="AlphaFoldDB" id="A0A6D2INV8"/>
<dbReference type="EMBL" id="CACVBM020001065">
    <property type="protein sequence ID" value="CAA7028277.1"/>
    <property type="molecule type" value="Genomic_DNA"/>
</dbReference>
<accession>A0A6D2INV8</accession>
<comment type="caution">
    <text evidence="2">The sequence shown here is derived from an EMBL/GenBank/DDBJ whole genome shotgun (WGS) entry which is preliminary data.</text>
</comment>
<dbReference type="InterPro" id="IPR052929">
    <property type="entry name" value="RNase_H-like_EbsB-rel"/>
</dbReference>